<dbReference type="CDD" id="cd14702">
    <property type="entry name" value="bZIP_plant_GBF1"/>
    <property type="match status" value="1"/>
</dbReference>
<dbReference type="Gene3D" id="1.20.5.170">
    <property type="match status" value="1"/>
</dbReference>
<dbReference type="PANTHER" id="PTHR45764:SF52">
    <property type="entry name" value="BASIC LEUCINE ZIPPER 4"/>
    <property type="match status" value="1"/>
</dbReference>
<reference evidence="9 10" key="1">
    <citation type="journal article" date="2024" name="G3 (Bethesda)">
        <title>Genome assembly of Hibiscus sabdariffa L. provides insights into metabolisms of medicinal natural products.</title>
        <authorList>
            <person name="Kim T."/>
        </authorList>
    </citation>
    <scope>NUCLEOTIDE SEQUENCE [LARGE SCALE GENOMIC DNA]</scope>
    <source>
        <strain evidence="9">TK-2024</strain>
        <tissue evidence="9">Old leaves</tissue>
    </source>
</reference>
<accession>A0ABR2N6Z0</accession>
<dbReference type="PANTHER" id="PTHR45764">
    <property type="entry name" value="BZIP TRANSCRIPTION FACTOR 44"/>
    <property type="match status" value="1"/>
</dbReference>
<dbReference type="PROSITE" id="PS00036">
    <property type="entry name" value="BZIP_BASIC"/>
    <property type="match status" value="1"/>
</dbReference>
<feature type="compositionally biased region" description="Low complexity" evidence="7">
    <location>
        <begin position="78"/>
        <end position="90"/>
    </location>
</feature>
<evidence type="ECO:0000313" key="10">
    <source>
        <dbReference type="Proteomes" id="UP001396334"/>
    </source>
</evidence>
<evidence type="ECO:0000256" key="6">
    <source>
        <dbReference type="SAM" id="Coils"/>
    </source>
</evidence>
<feature type="region of interest" description="Disordered" evidence="7">
    <location>
        <begin position="78"/>
        <end position="117"/>
    </location>
</feature>
<feature type="domain" description="BZIP" evidence="8">
    <location>
        <begin position="97"/>
        <end position="146"/>
    </location>
</feature>
<dbReference type="Proteomes" id="UP001396334">
    <property type="component" value="Unassembled WGS sequence"/>
</dbReference>
<evidence type="ECO:0000256" key="1">
    <source>
        <dbReference type="ARBA" id="ARBA00004123"/>
    </source>
</evidence>
<dbReference type="InterPro" id="IPR004827">
    <property type="entry name" value="bZIP"/>
</dbReference>
<dbReference type="SMART" id="SM00338">
    <property type="entry name" value="BRLZ"/>
    <property type="match status" value="1"/>
</dbReference>
<feature type="coiled-coil region" evidence="6">
    <location>
        <begin position="122"/>
        <end position="149"/>
    </location>
</feature>
<evidence type="ECO:0000256" key="2">
    <source>
        <dbReference type="ARBA" id="ARBA00023015"/>
    </source>
</evidence>
<keyword evidence="2" id="KW-0805">Transcription regulation</keyword>
<dbReference type="PROSITE" id="PS50217">
    <property type="entry name" value="BZIP"/>
    <property type="match status" value="1"/>
</dbReference>
<gene>
    <name evidence="9" type="ORF">V6N11_035609</name>
</gene>
<dbReference type="SUPFAM" id="SSF57959">
    <property type="entry name" value="Leucine zipper domain"/>
    <property type="match status" value="1"/>
</dbReference>
<evidence type="ECO:0000259" key="8">
    <source>
        <dbReference type="PROSITE" id="PS50217"/>
    </source>
</evidence>
<comment type="caution">
    <text evidence="9">The sequence shown here is derived from an EMBL/GenBank/DDBJ whole genome shotgun (WGS) entry which is preliminary data.</text>
</comment>
<keyword evidence="3" id="KW-0238">DNA-binding</keyword>
<keyword evidence="10" id="KW-1185">Reference proteome</keyword>
<evidence type="ECO:0000256" key="3">
    <source>
        <dbReference type="ARBA" id="ARBA00023125"/>
    </source>
</evidence>
<dbReference type="InterPro" id="IPR045314">
    <property type="entry name" value="bZIP_plant_GBF1"/>
</dbReference>
<dbReference type="EMBL" id="JBBPBN010000236">
    <property type="protein sequence ID" value="KAK8971924.1"/>
    <property type="molecule type" value="Genomic_DNA"/>
</dbReference>
<keyword evidence="5" id="KW-0539">Nucleus</keyword>
<keyword evidence="6" id="KW-0175">Coiled coil</keyword>
<evidence type="ECO:0000256" key="5">
    <source>
        <dbReference type="ARBA" id="ARBA00023242"/>
    </source>
</evidence>
<keyword evidence="4" id="KW-0804">Transcription</keyword>
<evidence type="ECO:0000313" key="9">
    <source>
        <dbReference type="EMBL" id="KAK8971924.1"/>
    </source>
</evidence>
<sequence length="190" mass="21982">MHSMLRNFHANDNSSSNKLSLGVDTASMKTKTASFGVLCLINSMFLAEEDVQFQLSVHETDFSYEELQELLSFFESEEPISSNSGSEGSSRAVYSPDERKRRRKISNRESAKRSRWRKKRHLENLTDQVNQLNVENRQLKNRLSSVINQYHVVWLENERLRSESEALWAKLLDLYRTSAGMQCSQVLTSK</sequence>
<name>A0ABR2N6Z0_9ROSI</name>
<proteinExistence type="predicted"/>
<dbReference type="InterPro" id="IPR046347">
    <property type="entry name" value="bZIP_sf"/>
</dbReference>
<dbReference type="Pfam" id="PF00170">
    <property type="entry name" value="bZIP_1"/>
    <property type="match status" value="1"/>
</dbReference>
<evidence type="ECO:0000256" key="4">
    <source>
        <dbReference type="ARBA" id="ARBA00023163"/>
    </source>
</evidence>
<evidence type="ECO:0000256" key="7">
    <source>
        <dbReference type="SAM" id="MobiDB-lite"/>
    </source>
</evidence>
<comment type="subcellular location">
    <subcellularLocation>
        <location evidence="1">Nucleus</location>
    </subcellularLocation>
</comment>
<organism evidence="9 10">
    <name type="scientific">Hibiscus sabdariffa</name>
    <name type="common">roselle</name>
    <dbReference type="NCBI Taxonomy" id="183260"/>
    <lineage>
        <taxon>Eukaryota</taxon>
        <taxon>Viridiplantae</taxon>
        <taxon>Streptophyta</taxon>
        <taxon>Embryophyta</taxon>
        <taxon>Tracheophyta</taxon>
        <taxon>Spermatophyta</taxon>
        <taxon>Magnoliopsida</taxon>
        <taxon>eudicotyledons</taxon>
        <taxon>Gunneridae</taxon>
        <taxon>Pentapetalae</taxon>
        <taxon>rosids</taxon>
        <taxon>malvids</taxon>
        <taxon>Malvales</taxon>
        <taxon>Malvaceae</taxon>
        <taxon>Malvoideae</taxon>
        <taxon>Hibiscus</taxon>
    </lineage>
</organism>
<protein>
    <recommendedName>
        <fullName evidence="8">BZIP domain-containing protein</fullName>
    </recommendedName>
</protein>